<accession>A0A9X0CYL5</accession>
<dbReference type="OrthoDB" id="10614434at2759"/>
<gene>
    <name evidence="2" type="ORF">OS493_017666</name>
</gene>
<name>A0A9X0CYL5_9CNID</name>
<feature type="region of interest" description="Disordered" evidence="1">
    <location>
        <begin position="18"/>
        <end position="56"/>
    </location>
</feature>
<evidence type="ECO:0000313" key="3">
    <source>
        <dbReference type="Proteomes" id="UP001163046"/>
    </source>
</evidence>
<dbReference type="AlphaFoldDB" id="A0A9X0CYL5"/>
<comment type="caution">
    <text evidence="2">The sequence shown here is derived from an EMBL/GenBank/DDBJ whole genome shotgun (WGS) entry which is preliminary data.</text>
</comment>
<protein>
    <submittedName>
        <fullName evidence="2">Uncharacterized protein</fullName>
    </submittedName>
</protein>
<evidence type="ECO:0000256" key="1">
    <source>
        <dbReference type="SAM" id="MobiDB-lite"/>
    </source>
</evidence>
<reference evidence="2" key="1">
    <citation type="submission" date="2023-01" db="EMBL/GenBank/DDBJ databases">
        <title>Genome assembly of the deep-sea coral Lophelia pertusa.</title>
        <authorList>
            <person name="Herrera S."/>
            <person name="Cordes E."/>
        </authorList>
    </citation>
    <scope>NUCLEOTIDE SEQUENCE</scope>
    <source>
        <strain evidence="2">USNM1676648</strain>
        <tissue evidence="2">Polyp</tissue>
    </source>
</reference>
<evidence type="ECO:0000313" key="2">
    <source>
        <dbReference type="EMBL" id="KAJ7379168.1"/>
    </source>
</evidence>
<keyword evidence="3" id="KW-1185">Reference proteome</keyword>
<organism evidence="2 3">
    <name type="scientific">Desmophyllum pertusum</name>
    <dbReference type="NCBI Taxonomy" id="174260"/>
    <lineage>
        <taxon>Eukaryota</taxon>
        <taxon>Metazoa</taxon>
        <taxon>Cnidaria</taxon>
        <taxon>Anthozoa</taxon>
        <taxon>Hexacorallia</taxon>
        <taxon>Scleractinia</taxon>
        <taxon>Caryophylliina</taxon>
        <taxon>Caryophylliidae</taxon>
        <taxon>Desmophyllum</taxon>
    </lineage>
</organism>
<feature type="compositionally biased region" description="Basic and acidic residues" evidence="1">
    <location>
        <begin position="18"/>
        <end position="36"/>
    </location>
</feature>
<dbReference type="Proteomes" id="UP001163046">
    <property type="component" value="Unassembled WGS sequence"/>
</dbReference>
<sequence>MPTKPHYCTKGMMIASDDECKLEEPPSKQSKLDSGKQPRSQKKGALMPNSSSKVDSLVTEMTEDEVTGPAISEKITNVLNNILARVLNEQATLLL</sequence>
<proteinExistence type="predicted"/>
<dbReference type="EMBL" id="MU826359">
    <property type="protein sequence ID" value="KAJ7379168.1"/>
    <property type="molecule type" value="Genomic_DNA"/>
</dbReference>